<evidence type="ECO:0000256" key="1">
    <source>
        <dbReference type="ARBA" id="ARBA00001974"/>
    </source>
</evidence>
<gene>
    <name evidence="6" type="ORF">SBAD_LOCUS12261</name>
</gene>
<dbReference type="InterPro" id="IPR050260">
    <property type="entry name" value="FAD-bd_OxRdtase"/>
</dbReference>
<evidence type="ECO:0000256" key="2">
    <source>
        <dbReference type="ARBA" id="ARBA00022630"/>
    </source>
</evidence>
<organism evidence="8">
    <name type="scientific">Soboliphyme baturini</name>
    <dbReference type="NCBI Taxonomy" id="241478"/>
    <lineage>
        <taxon>Eukaryota</taxon>
        <taxon>Metazoa</taxon>
        <taxon>Ecdysozoa</taxon>
        <taxon>Nematoda</taxon>
        <taxon>Enoplea</taxon>
        <taxon>Dorylaimia</taxon>
        <taxon>Dioctophymatida</taxon>
        <taxon>Dioctophymatoidea</taxon>
        <taxon>Soboliphymatidae</taxon>
        <taxon>Soboliphyme</taxon>
    </lineage>
</organism>
<keyword evidence="3" id="KW-0274">FAD</keyword>
<feature type="domain" description="NADH-rubredoxin oxidoreductase C-terminal" evidence="5">
    <location>
        <begin position="21"/>
        <end position="54"/>
    </location>
</feature>
<evidence type="ECO:0000313" key="8">
    <source>
        <dbReference type="WBParaSite" id="SBAD_0001266601-mRNA-1"/>
    </source>
</evidence>
<reference evidence="6 7" key="2">
    <citation type="submission" date="2018-11" db="EMBL/GenBank/DDBJ databases">
        <authorList>
            <consortium name="Pathogen Informatics"/>
        </authorList>
    </citation>
    <scope>NUCLEOTIDE SEQUENCE [LARGE SCALE GENOMIC DNA]</scope>
</reference>
<dbReference type="PANTHER" id="PTHR43429">
    <property type="entry name" value="PYRIDINE NUCLEOTIDE-DISULFIDE OXIDOREDUCTASE DOMAIN-CONTAINING"/>
    <property type="match status" value="1"/>
</dbReference>
<dbReference type="AlphaFoldDB" id="A0A183J8R3"/>
<keyword evidence="7" id="KW-1185">Reference proteome</keyword>
<dbReference type="InterPro" id="IPR041575">
    <property type="entry name" value="Rubredoxin_C"/>
</dbReference>
<dbReference type="Pfam" id="PF18267">
    <property type="entry name" value="Rubredoxin_C"/>
    <property type="match status" value="1"/>
</dbReference>
<comment type="cofactor">
    <cofactor evidence="1">
        <name>FAD</name>
        <dbReference type="ChEBI" id="CHEBI:57692"/>
    </cofactor>
</comment>
<keyword evidence="4" id="KW-0560">Oxidoreductase</keyword>
<dbReference type="EMBL" id="UZAM01017322">
    <property type="protein sequence ID" value="VDP46842.1"/>
    <property type="molecule type" value="Genomic_DNA"/>
</dbReference>
<evidence type="ECO:0000313" key="6">
    <source>
        <dbReference type="EMBL" id="VDP46842.1"/>
    </source>
</evidence>
<sequence>MISNTMRFNQKHYIVMTLDVEYVKVLVQDNKVHGAVLIGETDLEEVIENLILNGTDIASVKEDLLNPNLDLEDYYD</sequence>
<reference evidence="8" key="1">
    <citation type="submission" date="2016-06" db="UniProtKB">
        <authorList>
            <consortium name="WormBaseParasite"/>
        </authorList>
    </citation>
    <scope>IDENTIFICATION</scope>
</reference>
<dbReference type="WBParaSite" id="SBAD_0001266601-mRNA-1">
    <property type="protein sequence ID" value="SBAD_0001266601-mRNA-1"/>
    <property type="gene ID" value="SBAD_0001266601"/>
</dbReference>
<dbReference type="OrthoDB" id="202203at2759"/>
<evidence type="ECO:0000256" key="4">
    <source>
        <dbReference type="ARBA" id="ARBA00023002"/>
    </source>
</evidence>
<dbReference type="Proteomes" id="UP000270296">
    <property type="component" value="Unassembled WGS sequence"/>
</dbReference>
<dbReference type="PANTHER" id="PTHR43429:SF2">
    <property type="entry name" value="PYRIDINE NUCLEOTIDE-DISULFIDE OXIDOREDUCTASE DOMAIN-CONTAINING PROTEIN 1"/>
    <property type="match status" value="1"/>
</dbReference>
<keyword evidence="2" id="KW-0285">Flavoprotein</keyword>
<dbReference type="GO" id="GO:0016491">
    <property type="term" value="F:oxidoreductase activity"/>
    <property type="evidence" value="ECO:0007669"/>
    <property type="project" value="UniProtKB-KW"/>
</dbReference>
<proteinExistence type="predicted"/>
<evidence type="ECO:0000313" key="7">
    <source>
        <dbReference type="Proteomes" id="UP000270296"/>
    </source>
</evidence>
<dbReference type="Gene3D" id="3.30.390.30">
    <property type="match status" value="1"/>
</dbReference>
<dbReference type="InterPro" id="IPR016156">
    <property type="entry name" value="FAD/NAD-linked_Rdtase_dimer_sf"/>
</dbReference>
<protein>
    <submittedName>
        <fullName evidence="8">Pyridine nucleotide-disulfide oxidoreductase domain-containing protein 1</fullName>
    </submittedName>
</protein>
<accession>A0A183J8R3</accession>
<evidence type="ECO:0000256" key="3">
    <source>
        <dbReference type="ARBA" id="ARBA00022827"/>
    </source>
</evidence>
<evidence type="ECO:0000259" key="5">
    <source>
        <dbReference type="Pfam" id="PF18267"/>
    </source>
</evidence>
<name>A0A183J8R3_9BILA</name>